<feature type="transmembrane region" description="Helical" evidence="1">
    <location>
        <begin position="26"/>
        <end position="44"/>
    </location>
</feature>
<feature type="transmembrane region" description="Helical" evidence="1">
    <location>
        <begin position="64"/>
        <end position="81"/>
    </location>
</feature>
<reference evidence="4" key="1">
    <citation type="journal article" date="2023" name="Arch. Microbiol.">
        <title>Desulfoferula mesophilus gen. nov. sp. nov., a mesophilic sulfate-reducing bacterium isolated from a brackish lake sediment.</title>
        <authorList>
            <person name="Watanabe T."/>
            <person name="Yabe T."/>
            <person name="Tsuji J.M."/>
            <person name="Fukui M."/>
        </authorList>
    </citation>
    <scope>NUCLEOTIDE SEQUENCE [LARGE SCALE GENOMIC DNA]</scope>
    <source>
        <strain evidence="4">12FAK</strain>
    </source>
</reference>
<protein>
    <recommendedName>
        <fullName evidence="2">DUF1468 domain-containing protein</fullName>
    </recommendedName>
</protein>
<sequence>MAAAIFKKGIEVSKQFFRARIRVKDFYLGLAFLLFALLLIFWLIPNYVGDPLTQSHLKVRPGTLPDLIGYLLVFLSLLLIYQSPRTSILVSRSEDKRFSWTIVVFIASIFLFYFVSLLVGLLPSSMVIMFVLMRIYGYKKTWINVVIAVVLPIVLFVFFEKVAQVQIPRGIWFEDLY</sequence>
<evidence type="ECO:0000313" key="4">
    <source>
        <dbReference type="Proteomes" id="UP001366166"/>
    </source>
</evidence>
<feature type="transmembrane region" description="Helical" evidence="1">
    <location>
        <begin position="102"/>
        <end position="135"/>
    </location>
</feature>
<name>A0AAU9EPE3_9BACT</name>
<dbReference type="Proteomes" id="UP001366166">
    <property type="component" value="Chromosome"/>
</dbReference>
<dbReference type="KEGG" id="dmp:FAK_39550"/>
<evidence type="ECO:0000313" key="3">
    <source>
        <dbReference type="EMBL" id="BEQ16889.1"/>
    </source>
</evidence>
<proteinExistence type="predicted"/>
<feature type="transmembrane region" description="Helical" evidence="1">
    <location>
        <begin position="141"/>
        <end position="159"/>
    </location>
</feature>
<dbReference type="AlphaFoldDB" id="A0AAU9EPE3"/>
<feature type="domain" description="DUF1468" evidence="2">
    <location>
        <begin position="28"/>
        <end position="168"/>
    </location>
</feature>
<gene>
    <name evidence="3" type="ORF">FAK_39550</name>
</gene>
<organism evidence="3 4">
    <name type="scientific">Desulfoferula mesophila</name>
    <dbReference type="NCBI Taxonomy" id="3058419"/>
    <lineage>
        <taxon>Bacteria</taxon>
        <taxon>Pseudomonadati</taxon>
        <taxon>Thermodesulfobacteriota</taxon>
        <taxon>Desulfarculia</taxon>
        <taxon>Desulfarculales</taxon>
        <taxon>Desulfarculaceae</taxon>
        <taxon>Desulfoferula</taxon>
    </lineage>
</organism>
<keyword evidence="4" id="KW-1185">Reference proteome</keyword>
<evidence type="ECO:0000256" key="1">
    <source>
        <dbReference type="SAM" id="Phobius"/>
    </source>
</evidence>
<dbReference type="Pfam" id="PF07331">
    <property type="entry name" value="TctB"/>
    <property type="match status" value="1"/>
</dbReference>
<evidence type="ECO:0000259" key="2">
    <source>
        <dbReference type="Pfam" id="PF07331"/>
    </source>
</evidence>
<accession>A0AAU9EPE3</accession>
<keyword evidence="1" id="KW-1133">Transmembrane helix</keyword>
<keyword evidence="1" id="KW-0472">Membrane</keyword>
<dbReference type="EMBL" id="AP028679">
    <property type="protein sequence ID" value="BEQ16889.1"/>
    <property type="molecule type" value="Genomic_DNA"/>
</dbReference>
<keyword evidence="1" id="KW-0812">Transmembrane</keyword>
<dbReference type="InterPro" id="IPR009936">
    <property type="entry name" value="DUF1468"/>
</dbReference>